<dbReference type="AlphaFoldDB" id="I4GBF7"/>
<dbReference type="EMBL" id="CAIJ01000738">
    <property type="protein sequence ID" value="CCI05268.1"/>
    <property type="molecule type" value="Genomic_DNA"/>
</dbReference>
<comment type="caution">
    <text evidence="1">The sequence shown here is derived from an EMBL/GenBank/DDBJ whole genome shotgun (WGS) entry which is preliminary data.</text>
</comment>
<organism evidence="1 2">
    <name type="scientific">Microcystis aeruginosa PCC 9443</name>
    <dbReference type="NCBI Taxonomy" id="1160281"/>
    <lineage>
        <taxon>Bacteria</taxon>
        <taxon>Bacillati</taxon>
        <taxon>Cyanobacteriota</taxon>
        <taxon>Cyanophyceae</taxon>
        <taxon>Oscillatoriophycideae</taxon>
        <taxon>Chroococcales</taxon>
        <taxon>Microcystaceae</taxon>
        <taxon>Microcystis</taxon>
    </lineage>
</organism>
<protein>
    <submittedName>
        <fullName evidence="1">Uncharacterized protein</fullName>
    </submittedName>
</protein>
<name>I4GBF7_MICAE</name>
<dbReference type="HOGENOM" id="CLU_2683702_0_0_3"/>
<dbReference type="Proteomes" id="UP000003480">
    <property type="component" value="Unassembled WGS sequence"/>
</dbReference>
<sequence length="74" mass="8752">MPLYHAHTEPRRAEYLALQQQGFPLIKLAKKLKAVGAIHELPLLGWFPLIKLAKKLKDHPLWMRMRSYFMVSFH</sequence>
<gene>
    <name evidence="1" type="ORF">MICAC_790004</name>
</gene>
<proteinExistence type="predicted"/>
<reference evidence="1 2" key="1">
    <citation type="submission" date="2012-04" db="EMBL/GenBank/DDBJ databases">
        <authorList>
            <person name="Genoscope - CEA"/>
        </authorList>
    </citation>
    <scope>NUCLEOTIDE SEQUENCE [LARGE SCALE GENOMIC DNA]</scope>
    <source>
        <strain evidence="1 2">9443</strain>
    </source>
</reference>
<evidence type="ECO:0000313" key="2">
    <source>
        <dbReference type="Proteomes" id="UP000003480"/>
    </source>
</evidence>
<accession>I4GBF7</accession>
<evidence type="ECO:0000313" key="1">
    <source>
        <dbReference type="EMBL" id="CCI05268.1"/>
    </source>
</evidence>